<feature type="binding site" evidence="10">
    <location>
        <position position="186"/>
    </location>
    <ligand>
        <name>L-citrulline</name>
        <dbReference type="ChEBI" id="CHEBI:57743"/>
    </ligand>
</feature>
<evidence type="ECO:0000256" key="2">
    <source>
        <dbReference type="ARBA" id="ARBA00011881"/>
    </source>
</evidence>
<keyword evidence="6 10" id="KW-0436">Ligase</keyword>
<dbReference type="InterPro" id="IPR001518">
    <property type="entry name" value="Arginosuc_synth"/>
</dbReference>
<keyword evidence="7 10" id="KW-0028">Amino-acid biosynthesis</keyword>
<dbReference type="AlphaFoldDB" id="A0A5E4LN10"/>
<dbReference type="InterPro" id="IPR024074">
    <property type="entry name" value="AS_cat/multimer_dom_body"/>
</dbReference>
<keyword evidence="8 10" id="KW-0547">Nucleotide-binding</keyword>
<dbReference type="SUPFAM" id="SSF52402">
    <property type="entry name" value="Adenine nucleotide alpha hydrolases-like"/>
    <property type="match status" value="1"/>
</dbReference>
<dbReference type="GO" id="GO:0000050">
    <property type="term" value="P:urea cycle"/>
    <property type="evidence" value="ECO:0007669"/>
    <property type="project" value="TreeGrafter"/>
</dbReference>
<feature type="binding site" evidence="10">
    <location>
        <position position="114"/>
    </location>
    <ligand>
        <name>ATP</name>
        <dbReference type="ChEBI" id="CHEBI:30616"/>
    </ligand>
</feature>
<dbReference type="GO" id="GO:0005737">
    <property type="term" value="C:cytoplasm"/>
    <property type="evidence" value="ECO:0007669"/>
    <property type="project" value="UniProtKB-SubCell"/>
</dbReference>
<evidence type="ECO:0000256" key="7">
    <source>
        <dbReference type="ARBA" id="ARBA00022605"/>
    </source>
</evidence>
<evidence type="ECO:0000313" key="14">
    <source>
        <dbReference type="Proteomes" id="UP000789941"/>
    </source>
</evidence>
<evidence type="ECO:0000256" key="8">
    <source>
        <dbReference type="ARBA" id="ARBA00022741"/>
    </source>
</evidence>
<feature type="binding site" evidence="10">
    <location>
        <begin position="7"/>
        <end position="15"/>
    </location>
    <ligand>
        <name>ATP</name>
        <dbReference type="ChEBI" id="CHEBI:30616"/>
    </ligand>
</feature>
<reference evidence="13 14" key="1">
    <citation type="submission" date="2019-08" db="EMBL/GenBank/DDBJ databases">
        <authorList>
            <person name="Vazquez-Campos X."/>
        </authorList>
    </citation>
    <scope>NUCLEOTIDE SEQUENCE [LARGE SCALE GENOMIC DNA]</scope>
    <source>
        <strain evidence="13">LFW-283_2</strain>
    </source>
</reference>
<dbReference type="PANTHER" id="PTHR11587">
    <property type="entry name" value="ARGININOSUCCINATE SYNTHASE"/>
    <property type="match status" value="1"/>
</dbReference>
<dbReference type="EC" id="6.3.4.5" evidence="3 10"/>
<evidence type="ECO:0000256" key="6">
    <source>
        <dbReference type="ARBA" id="ARBA00022598"/>
    </source>
</evidence>
<protein>
    <recommendedName>
        <fullName evidence="4 10">Argininosuccinate synthase</fullName>
        <ecNumber evidence="3 10">6.3.4.5</ecNumber>
    </recommendedName>
    <alternativeName>
        <fullName evidence="10">Citrulline--aspartate ligase</fullName>
    </alternativeName>
</protein>
<dbReference type="Gene3D" id="3.90.1260.10">
    <property type="entry name" value="Argininosuccinate synthetase, chain A, domain 2"/>
    <property type="match status" value="1"/>
</dbReference>
<feature type="binding site" evidence="10">
    <location>
        <position position="33"/>
    </location>
    <ligand>
        <name>ATP</name>
        <dbReference type="ChEBI" id="CHEBI:30616"/>
    </ligand>
</feature>
<feature type="domain" description="Arginosuccinate synthase-like N-terminal" evidence="11">
    <location>
        <begin position="3"/>
        <end position="167"/>
    </location>
</feature>
<feature type="binding site" evidence="10">
    <location>
        <position position="120"/>
    </location>
    <ligand>
        <name>L-citrulline</name>
        <dbReference type="ChEBI" id="CHEBI:57743"/>
    </ligand>
</feature>
<keyword evidence="10" id="KW-0963">Cytoplasm</keyword>
<comment type="pathway">
    <text evidence="1 10">Amino-acid biosynthesis; L-arginine biosynthesis; L-arginine from L-ornithine and carbamoyl phosphate: step 2/3.</text>
</comment>
<keyword evidence="9 10" id="KW-0067">ATP-binding</keyword>
<dbReference type="UniPathway" id="UPA00068">
    <property type="reaction ID" value="UER00113"/>
</dbReference>
<comment type="similarity">
    <text evidence="10">Belongs to the argininosuccinate synthase family. Type 1 subfamily.</text>
</comment>
<evidence type="ECO:0000313" key="13">
    <source>
        <dbReference type="EMBL" id="VVC02911.1"/>
    </source>
</evidence>
<feature type="binding site" evidence="10">
    <location>
        <position position="89"/>
    </location>
    <ligand>
        <name>L-citrulline</name>
        <dbReference type="ChEBI" id="CHEBI:57743"/>
    </ligand>
</feature>
<feature type="binding site" evidence="10">
    <location>
        <position position="124"/>
    </location>
    <ligand>
        <name>L-citrulline</name>
        <dbReference type="ChEBI" id="CHEBI:57743"/>
    </ligand>
</feature>
<evidence type="ECO:0000256" key="4">
    <source>
        <dbReference type="ARBA" id="ARBA00014810"/>
    </source>
</evidence>
<dbReference type="GO" id="GO:0005524">
    <property type="term" value="F:ATP binding"/>
    <property type="evidence" value="ECO:0007669"/>
    <property type="project" value="UniProtKB-UniRule"/>
</dbReference>
<dbReference type="PROSITE" id="PS00565">
    <property type="entry name" value="ARGININOSUCCIN_SYN_2"/>
    <property type="match status" value="1"/>
</dbReference>
<dbReference type="Gene3D" id="1.20.5.470">
    <property type="entry name" value="Single helix bin"/>
    <property type="match status" value="1"/>
</dbReference>
<organism evidence="13 14">
    <name type="scientific">Candidatus Bilamarchaeum dharawalense</name>
    <dbReference type="NCBI Taxonomy" id="2885759"/>
    <lineage>
        <taxon>Archaea</taxon>
        <taxon>Candidatus Micrarchaeota</taxon>
        <taxon>Candidatus Micrarchaeia</taxon>
        <taxon>Candidatus Anstonellales</taxon>
        <taxon>Candidatus Bilamarchaeaceae</taxon>
        <taxon>Candidatus Bilamarchaeum</taxon>
    </lineage>
</organism>
<dbReference type="InterPro" id="IPR018223">
    <property type="entry name" value="Arginosuc_synth_CS"/>
</dbReference>
<feature type="domain" description="Arginosuccinate synthase C-terminal" evidence="12">
    <location>
        <begin position="176"/>
        <end position="397"/>
    </location>
</feature>
<accession>A0A5E4LN10</accession>
<feature type="binding site" evidence="10">
    <location>
        <position position="120"/>
    </location>
    <ligand>
        <name>L-aspartate</name>
        <dbReference type="ChEBI" id="CHEBI:29991"/>
    </ligand>
</feature>
<feature type="binding site" evidence="10">
    <location>
        <position position="279"/>
    </location>
    <ligand>
        <name>L-citrulline</name>
        <dbReference type="ChEBI" id="CHEBI:57743"/>
    </ligand>
</feature>
<feature type="binding site" evidence="10">
    <location>
        <position position="121"/>
    </location>
    <ligand>
        <name>L-aspartate</name>
        <dbReference type="ChEBI" id="CHEBI:29991"/>
    </ligand>
</feature>
<comment type="subcellular location">
    <subcellularLocation>
        <location evidence="10">Cytoplasm</location>
    </subcellularLocation>
</comment>
<evidence type="ECO:0000256" key="10">
    <source>
        <dbReference type="HAMAP-Rule" id="MF_00005"/>
    </source>
</evidence>
<dbReference type="Pfam" id="PF00764">
    <property type="entry name" value="Arginosuc_synth"/>
    <property type="match status" value="1"/>
</dbReference>
<dbReference type="GO" id="GO:0004055">
    <property type="term" value="F:argininosuccinate synthase activity"/>
    <property type="evidence" value="ECO:0007669"/>
    <property type="project" value="UniProtKB-UniRule"/>
</dbReference>
<evidence type="ECO:0000256" key="3">
    <source>
        <dbReference type="ARBA" id="ARBA00012286"/>
    </source>
</evidence>
<evidence type="ECO:0000256" key="1">
    <source>
        <dbReference type="ARBA" id="ARBA00004967"/>
    </source>
</evidence>
<dbReference type="FunFam" id="3.40.50.620:FF:000019">
    <property type="entry name" value="Argininosuccinate synthase"/>
    <property type="match status" value="1"/>
</dbReference>
<gene>
    <name evidence="10 13" type="primary">argG</name>
    <name evidence="13" type="ORF">LFW2832_01305</name>
</gene>
<dbReference type="HAMAP" id="MF_00005">
    <property type="entry name" value="Arg_succ_synth_type1"/>
    <property type="match status" value="1"/>
</dbReference>
<comment type="subunit">
    <text evidence="2 10">Homotetramer.</text>
</comment>
<dbReference type="InterPro" id="IPR014729">
    <property type="entry name" value="Rossmann-like_a/b/a_fold"/>
</dbReference>
<dbReference type="Gene3D" id="3.40.50.620">
    <property type="entry name" value="HUPs"/>
    <property type="match status" value="1"/>
</dbReference>
<dbReference type="SUPFAM" id="SSF69864">
    <property type="entry name" value="Argininosuccinate synthetase, C-terminal domain"/>
    <property type="match status" value="1"/>
</dbReference>
<dbReference type="NCBIfam" id="TIGR00032">
    <property type="entry name" value="argG"/>
    <property type="match status" value="1"/>
</dbReference>
<dbReference type="PROSITE" id="PS00564">
    <property type="entry name" value="ARGININOSUCCIN_SYN_1"/>
    <property type="match status" value="1"/>
</dbReference>
<feature type="binding site" evidence="10">
    <location>
        <position position="267"/>
    </location>
    <ligand>
        <name>L-citrulline</name>
        <dbReference type="ChEBI" id="CHEBI:57743"/>
    </ligand>
</feature>
<evidence type="ECO:0000256" key="5">
    <source>
        <dbReference type="ARBA" id="ARBA00022571"/>
    </source>
</evidence>
<dbReference type="InterPro" id="IPR048267">
    <property type="entry name" value="Arginosuc_syn_N"/>
</dbReference>
<evidence type="ECO:0000259" key="12">
    <source>
        <dbReference type="Pfam" id="PF20979"/>
    </source>
</evidence>
<dbReference type="Pfam" id="PF20979">
    <property type="entry name" value="Arginosuc_syn_C"/>
    <property type="match status" value="1"/>
</dbReference>
<evidence type="ECO:0000256" key="9">
    <source>
        <dbReference type="ARBA" id="ARBA00022840"/>
    </source>
</evidence>
<comment type="caution">
    <text evidence="13">The sequence shown here is derived from an EMBL/GenBank/DDBJ whole genome shotgun (WGS) entry which is preliminary data.</text>
</comment>
<keyword evidence="5 10" id="KW-0055">Arginine biosynthesis</keyword>
<dbReference type="InterPro" id="IPR048268">
    <property type="entry name" value="Arginosuc_syn_C"/>
</dbReference>
<dbReference type="NCBIfam" id="NF001770">
    <property type="entry name" value="PRK00509.1"/>
    <property type="match status" value="1"/>
</dbReference>
<dbReference type="GO" id="GO:0000053">
    <property type="term" value="P:argininosuccinate metabolic process"/>
    <property type="evidence" value="ECO:0007669"/>
    <property type="project" value="TreeGrafter"/>
</dbReference>
<evidence type="ECO:0000259" key="11">
    <source>
        <dbReference type="Pfam" id="PF00764"/>
    </source>
</evidence>
<feature type="binding site" evidence="10">
    <location>
        <position position="177"/>
    </location>
    <ligand>
        <name>L-citrulline</name>
        <dbReference type="ChEBI" id="CHEBI:57743"/>
    </ligand>
</feature>
<name>A0A5E4LN10_9ARCH</name>
<dbReference type="Proteomes" id="UP000789941">
    <property type="component" value="Unassembled WGS sequence"/>
</dbReference>
<sequence>MKKVILAYSGGLDTSCILKWLVDKGYTVIAYVADVGQDEDFDAVKAKALQIGASKVYIEDLKKEFVTDFIFPAIKANAIYEGRYLLGTSLARPVIAKKQIEIAEKEGAEYVSHGATGKGNDQVRFELTYYALNPKIKIIAPWKDPEFLVKFKGRTDLINYAKEKGIPIKATLSKPYSEDDNLMHISHEAGILEDPKLQPEESVYSKTVSPKKAPDKETHIEIHFKDGTPIKVVNRENGVVKTDPLELFMYLNELGSQNGIGRVDMVENRFVGIKSRGIYESPGATILRAAHMDIESIAMDREVMRLRDMLEPKFSEIVYYGFWFSPEMDFLMAAIEKSQELIDGVVYLSLYKGNVNIKGRESPSSLYDQDLSSMNIEGGFNQMDSLGFIKINAVRLMAHHAITHHKKKGKKQ</sequence>
<feature type="binding site" evidence="10">
    <location>
        <position position="116"/>
    </location>
    <ligand>
        <name>L-aspartate</name>
        <dbReference type="ChEBI" id="CHEBI:29991"/>
    </ligand>
</feature>
<feature type="binding site" evidence="10">
    <location>
        <position position="84"/>
    </location>
    <ligand>
        <name>L-citrulline</name>
        <dbReference type="ChEBI" id="CHEBI:57743"/>
    </ligand>
</feature>
<dbReference type="GO" id="GO:0006526">
    <property type="term" value="P:L-arginine biosynthetic process"/>
    <property type="evidence" value="ECO:0007669"/>
    <property type="project" value="UniProtKB-UniRule"/>
</dbReference>
<comment type="catalytic activity">
    <reaction evidence="10">
        <text>L-citrulline + L-aspartate + ATP = 2-(N(omega)-L-arginino)succinate + AMP + diphosphate + H(+)</text>
        <dbReference type="Rhea" id="RHEA:10932"/>
        <dbReference type="ChEBI" id="CHEBI:15378"/>
        <dbReference type="ChEBI" id="CHEBI:29991"/>
        <dbReference type="ChEBI" id="CHEBI:30616"/>
        <dbReference type="ChEBI" id="CHEBI:33019"/>
        <dbReference type="ChEBI" id="CHEBI:57472"/>
        <dbReference type="ChEBI" id="CHEBI:57743"/>
        <dbReference type="ChEBI" id="CHEBI:456215"/>
        <dbReference type="EC" id="6.3.4.5"/>
    </reaction>
</comment>
<proteinExistence type="inferred from homology"/>
<dbReference type="EMBL" id="CABMJJ010000003">
    <property type="protein sequence ID" value="VVC02911.1"/>
    <property type="molecule type" value="Genomic_DNA"/>
</dbReference>
<dbReference type="InterPro" id="IPR023434">
    <property type="entry name" value="Arginosuc_synth_type_1_subfam"/>
</dbReference>
<dbReference type="PANTHER" id="PTHR11587:SF2">
    <property type="entry name" value="ARGININOSUCCINATE SYNTHASE"/>
    <property type="match status" value="1"/>
</dbReference>
<dbReference type="CDD" id="cd01999">
    <property type="entry name" value="ASS"/>
    <property type="match status" value="1"/>
</dbReference>
<dbReference type="FunFam" id="3.90.1260.10:FF:000003">
    <property type="entry name" value="Argininosuccinate synthase"/>
    <property type="match status" value="1"/>
</dbReference>